<dbReference type="InterPro" id="IPR017972">
    <property type="entry name" value="Cyt_P450_CS"/>
</dbReference>
<dbReference type="InterPro" id="IPR036396">
    <property type="entry name" value="Cyt_P450_sf"/>
</dbReference>
<dbReference type="PROSITE" id="PS00086">
    <property type="entry name" value="CYTOCHROME_P450"/>
    <property type="match status" value="1"/>
</dbReference>
<name>A0A1J0VS93_9NOCA</name>
<gene>
    <name evidence="8" type="ORF">BOX37_14035</name>
</gene>
<evidence type="ECO:0000313" key="8">
    <source>
        <dbReference type="EMBL" id="APE34882.1"/>
    </source>
</evidence>
<dbReference type="GO" id="GO:0020037">
    <property type="term" value="F:heme binding"/>
    <property type="evidence" value="ECO:0007669"/>
    <property type="project" value="InterPro"/>
</dbReference>
<sequence>MTNSASINVADDFALPLSITVIGNLLGIPASDRLELRSHVITLAGIFNIAGQRDDAALASADRSAEALSDYLTRLVMKRRAEPRDDLISELVAAHASVDLSMAEIVSMVLLLYSNGFETTANTLAEGIMALLNHPDQADLIRFNPDLTRNAVDEVIRLHPPVEAVSRVAAGAIQTDVGQLPAGQRVLVLLEAVNRDPHVFADPDQFDITRTGPRSLSFGGGIHYCLGSHLAKLEAKVAFPALLRELDAVRR</sequence>
<evidence type="ECO:0000256" key="6">
    <source>
        <dbReference type="ARBA" id="ARBA00023033"/>
    </source>
</evidence>
<dbReference type="PANTHER" id="PTHR46696:SF1">
    <property type="entry name" value="CYTOCHROME P450 YJIB-RELATED"/>
    <property type="match status" value="1"/>
</dbReference>
<dbReference type="GO" id="GO:0016705">
    <property type="term" value="F:oxidoreductase activity, acting on paired donors, with incorporation or reduction of molecular oxygen"/>
    <property type="evidence" value="ECO:0007669"/>
    <property type="project" value="InterPro"/>
</dbReference>
<evidence type="ECO:0000256" key="7">
    <source>
        <dbReference type="RuleBase" id="RU000461"/>
    </source>
</evidence>
<evidence type="ECO:0000256" key="2">
    <source>
        <dbReference type="ARBA" id="ARBA00022617"/>
    </source>
</evidence>
<evidence type="ECO:0000256" key="3">
    <source>
        <dbReference type="ARBA" id="ARBA00022723"/>
    </source>
</evidence>
<dbReference type="Pfam" id="PF00067">
    <property type="entry name" value="p450"/>
    <property type="match status" value="1"/>
</dbReference>
<dbReference type="InterPro" id="IPR002397">
    <property type="entry name" value="Cyt_P450_B"/>
</dbReference>
<dbReference type="Proteomes" id="UP000183810">
    <property type="component" value="Chromosome"/>
</dbReference>
<protein>
    <recommendedName>
        <fullName evidence="10">Cytochrome</fullName>
    </recommendedName>
</protein>
<dbReference type="PANTHER" id="PTHR46696">
    <property type="entry name" value="P450, PUTATIVE (EUROFUNG)-RELATED"/>
    <property type="match status" value="1"/>
</dbReference>
<accession>A0A1J0VS93</accession>
<dbReference type="GO" id="GO:0004497">
    <property type="term" value="F:monooxygenase activity"/>
    <property type="evidence" value="ECO:0007669"/>
    <property type="project" value="UniProtKB-KW"/>
</dbReference>
<proteinExistence type="inferred from homology"/>
<dbReference type="AlphaFoldDB" id="A0A1J0VS93"/>
<dbReference type="GO" id="GO:0005506">
    <property type="term" value="F:iron ion binding"/>
    <property type="evidence" value="ECO:0007669"/>
    <property type="project" value="InterPro"/>
</dbReference>
<dbReference type="KEGG" id="nsl:BOX37_14035"/>
<dbReference type="Gene3D" id="1.10.630.10">
    <property type="entry name" value="Cytochrome P450"/>
    <property type="match status" value="1"/>
</dbReference>
<dbReference type="InterPro" id="IPR001128">
    <property type="entry name" value="Cyt_P450"/>
</dbReference>
<evidence type="ECO:0008006" key="10">
    <source>
        <dbReference type="Google" id="ProtNLM"/>
    </source>
</evidence>
<keyword evidence="9" id="KW-1185">Reference proteome</keyword>
<dbReference type="SUPFAM" id="SSF48264">
    <property type="entry name" value="Cytochrome P450"/>
    <property type="match status" value="1"/>
</dbReference>
<dbReference type="EMBL" id="CP018082">
    <property type="protein sequence ID" value="APE34882.1"/>
    <property type="molecule type" value="Genomic_DNA"/>
</dbReference>
<comment type="similarity">
    <text evidence="1 7">Belongs to the cytochrome P450 family.</text>
</comment>
<evidence type="ECO:0000256" key="5">
    <source>
        <dbReference type="ARBA" id="ARBA00023004"/>
    </source>
</evidence>
<keyword evidence="4 7" id="KW-0560">Oxidoreductase</keyword>
<evidence type="ECO:0000313" key="9">
    <source>
        <dbReference type="Proteomes" id="UP000183810"/>
    </source>
</evidence>
<reference evidence="8" key="1">
    <citation type="submission" date="2016-11" db="EMBL/GenBank/DDBJ databases">
        <authorList>
            <person name="Jaros S."/>
            <person name="Januszkiewicz K."/>
            <person name="Wedrychowicz H."/>
        </authorList>
    </citation>
    <scope>NUCLEOTIDE SEQUENCE [LARGE SCALE GENOMIC DNA]</scope>
    <source>
        <strain evidence="8">Y48</strain>
    </source>
</reference>
<keyword evidence="5 7" id="KW-0408">Iron</keyword>
<evidence type="ECO:0000256" key="4">
    <source>
        <dbReference type="ARBA" id="ARBA00023002"/>
    </source>
</evidence>
<organism evidence="8 9">
    <name type="scientific">Nocardia mangyaensis</name>
    <dbReference type="NCBI Taxonomy" id="2213200"/>
    <lineage>
        <taxon>Bacteria</taxon>
        <taxon>Bacillati</taxon>
        <taxon>Actinomycetota</taxon>
        <taxon>Actinomycetes</taxon>
        <taxon>Mycobacteriales</taxon>
        <taxon>Nocardiaceae</taxon>
        <taxon>Nocardia</taxon>
    </lineage>
</organism>
<keyword evidence="6 7" id="KW-0503">Monooxygenase</keyword>
<dbReference type="PRINTS" id="PR00359">
    <property type="entry name" value="BP450"/>
</dbReference>
<keyword evidence="3 7" id="KW-0479">Metal-binding</keyword>
<keyword evidence="2 7" id="KW-0349">Heme</keyword>
<evidence type="ECO:0000256" key="1">
    <source>
        <dbReference type="ARBA" id="ARBA00010617"/>
    </source>
</evidence>
<dbReference type="PRINTS" id="PR00385">
    <property type="entry name" value="P450"/>
</dbReference>